<dbReference type="InterPro" id="IPR019658">
    <property type="entry name" value="DUF2515"/>
</dbReference>
<feature type="region of interest" description="Disordered" evidence="1">
    <location>
        <begin position="256"/>
        <end position="276"/>
    </location>
</feature>
<dbReference type="Pfam" id="PF05488">
    <property type="entry name" value="PAAR_motif"/>
    <property type="match status" value="1"/>
</dbReference>
<dbReference type="CDD" id="cd14744">
    <property type="entry name" value="PAAR_CT_2"/>
    <property type="match status" value="1"/>
</dbReference>
<dbReference type="Pfam" id="PF10720">
    <property type="entry name" value="DUF2515"/>
    <property type="match status" value="1"/>
</dbReference>
<protein>
    <recommendedName>
        <fullName evidence="4">PAAR domain-containing protein</fullName>
    </recommendedName>
</protein>
<dbReference type="Proteomes" id="UP000381378">
    <property type="component" value="Unassembled WGS sequence"/>
</dbReference>
<dbReference type="InterPro" id="IPR008727">
    <property type="entry name" value="PAAR_motif"/>
</dbReference>
<dbReference type="AlphaFoldDB" id="A0A5E7VUN4"/>
<evidence type="ECO:0000256" key="1">
    <source>
        <dbReference type="SAM" id="MobiDB-lite"/>
    </source>
</evidence>
<sequence length="487" mass="53389">MAIGYYIRQGDKTTCGGTVLDAEPCITMFGENHARDGDRVSCGITGKTYAITGGISHMRSNGRLLAGTLDSVSTCPCRATLIPSLKNATYSSREAVAPQGNRAAAQPATPVSRSDPAAPRPSGYSPTRTAPSPSFSELPGLVCQNLWRGYQQQAEAIVAPGGVLIADPKARNRAINAAYAQLWLEDQRFQWAGLAAFASKQVGCGLLHAASSIEKMQAEYKAAQRLKNSARKGFFGLLGPSERERQAKLREFEQAQRDYEQADRNNPVPGSRFGGGDDALPYAQRVYNFVYEMLAMGNTTLFLDVFPLHAFYKERGLKALDTCLPSRSDIYGHKQYPVLWPVAQETLKFGTDYKQILQAFKAIEAGNIAESVVLLAEHEQINILQPVMYSDQGLVWLLRGNHVSYITGVPSGAAEAIELTLASQCRPVDDKRTIGFSNDRLANLADVRQRMPFVLKAAAQFDELLRHSDRRLIEQAIQDIAAGRDVR</sequence>
<evidence type="ECO:0000313" key="3">
    <source>
        <dbReference type="Proteomes" id="UP000381378"/>
    </source>
</evidence>
<dbReference type="RefSeq" id="WP_191625341.1">
    <property type="nucleotide sequence ID" value="NZ_CABVJF010000053.1"/>
</dbReference>
<proteinExistence type="predicted"/>
<dbReference type="EMBL" id="CABVJF010000053">
    <property type="protein sequence ID" value="VVQ26551.1"/>
    <property type="molecule type" value="Genomic_DNA"/>
</dbReference>
<evidence type="ECO:0008006" key="4">
    <source>
        <dbReference type="Google" id="ProtNLM"/>
    </source>
</evidence>
<gene>
    <name evidence="2" type="ORF">PS928_06715</name>
</gene>
<evidence type="ECO:0000313" key="2">
    <source>
        <dbReference type="EMBL" id="VVQ26551.1"/>
    </source>
</evidence>
<feature type="region of interest" description="Disordered" evidence="1">
    <location>
        <begin position="96"/>
        <end position="135"/>
    </location>
</feature>
<reference evidence="2 3" key="1">
    <citation type="submission" date="2019-09" db="EMBL/GenBank/DDBJ databases">
        <authorList>
            <person name="Chandra G."/>
            <person name="Truman W A."/>
        </authorList>
    </citation>
    <scope>NUCLEOTIDE SEQUENCE [LARGE SCALE GENOMIC DNA]</scope>
    <source>
        <strain evidence="2">PS928</strain>
    </source>
</reference>
<accession>A0A5E7VUN4</accession>
<organism evidence="2 3">
    <name type="scientific">Pseudomonas fluorescens</name>
    <dbReference type="NCBI Taxonomy" id="294"/>
    <lineage>
        <taxon>Bacteria</taxon>
        <taxon>Pseudomonadati</taxon>
        <taxon>Pseudomonadota</taxon>
        <taxon>Gammaproteobacteria</taxon>
        <taxon>Pseudomonadales</taxon>
        <taxon>Pseudomonadaceae</taxon>
        <taxon>Pseudomonas</taxon>
    </lineage>
</organism>
<feature type="compositionally biased region" description="Polar residues" evidence="1">
    <location>
        <begin position="124"/>
        <end position="135"/>
    </location>
</feature>
<name>A0A5E7VUN4_PSEFL</name>